<dbReference type="InterPro" id="IPR036186">
    <property type="entry name" value="Serpin_sf"/>
</dbReference>
<dbReference type="AlphaFoldDB" id="A0A6P6E655"/>
<dbReference type="SMART" id="SM00093">
    <property type="entry name" value="SERPIN"/>
    <property type="match status" value="1"/>
</dbReference>
<gene>
    <name evidence="10" type="primary">LOC101587264</name>
</gene>
<dbReference type="InterPro" id="IPR023796">
    <property type="entry name" value="Serpin_dom"/>
</dbReference>
<protein>
    <recommendedName>
        <fullName evidence="7">Serpin B8</fullName>
    </recommendedName>
</protein>
<dbReference type="Gene3D" id="3.30.497.10">
    <property type="entry name" value="Antithrombin, subunit I, domain 2"/>
    <property type="match status" value="1"/>
</dbReference>
<dbReference type="FunFam" id="3.30.497.10:FF:000018">
    <property type="entry name" value="Serpin family B member 8"/>
    <property type="match status" value="1"/>
</dbReference>
<dbReference type="PANTHER" id="PTHR11461:SF350">
    <property type="entry name" value="SERPIN B9"/>
    <property type="match status" value="1"/>
</dbReference>
<dbReference type="InParanoid" id="A0A6P6E655"/>
<evidence type="ECO:0000259" key="8">
    <source>
        <dbReference type="SMART" id="SM00093"/>
    </source>
</evidence>
<dbReference type="GO" id="GO:0005615">
    <property type="term" value="C:extracellular space"/>
    <property type="evidence" value="ECO:0007669"/>
    <property type="project" value="InterPro"/>
</dbReference>
<dbReference type="InterPro" id="IPR042178">
    <property type="entry name" value="Serpin_sf_1"/>
</dbReference>
<dbReference type="InterPro" id="IPR000240">
    <property type="entry name" value="Serpin_B9/Maspin"/>
</dbReference>
<evidence type="ECO:0000256" key="6">
    <source>
        <dbReference type="ARBA" id="ARBA00059476"/>
    </source>
</evidence>
<dbReference type="OrthoDB" id="671595at2759"/>
<name>A0A6P6E655_OCTDE</name>
<dbReference type="Gene3D" id="2.10.310.10">
    <property type="entry name" value="Serpins superfamily"/>
    <property type="match status" value="1"/>
</dbReference>
<dbReference type="FunFam" id="2.10.310.10:FF:000001">
    <property type="entry name" value="Serpin family A member 1"/>
    <property type="match status" value="1"/>
</dbReference>
<comment type="subcellular location">
    <subcellularLocation>
        <location evidence="1">Cytoplasm</location>
    </subcellularLocation>
</comment>
<keyword evidence="4" id="KW-0646">Protease inhibitor</keyword>
<dbReference type="Pfam" id="PF00079">
    <property type="entry name" value="Serpin"/>
    <property type="match status" value="1"/>
</dbReference>
<evidence type="ECO:0000313" key="10">
    <source>
        <dbReference type="RefSeq" id="XP_023567834.1"/>
    </source>
</evidence>
<dbReference type="InterPro" id="IPR000215">
    <property type="entry name" value="Serpin_fam"/>
</dbReference>
<sequence>MVAGFSWAVQATALLSSMQQPRPLLLFSVQSQSPSTRSAHTHLVFPATHPQETEAFFLLNCIMNPLSEANGAFAIRLLKLLGQEDPARNVFFSPVSISSALGMVLLGAKGSTAAQIAQALAVNAEEDIHGGFQSLLTQVHRPGAPYSLSIANRLFGEESCQFLSPFQESCLKFYQAELEQLSFAKSPESARRHINAWVSTKTQGKIQKLLAKDSIDEACRLVLINAVYFKGRWEEQFEKSSTSEMPFKINQKEQRPVQMMFQSHTFPLARVSEVQAQVLELPYQGRELSMVVVLPDEGVDLSTVEKALTFEKFQTWASPKHMKSIEIEVSLPRFKLQEDYDMGSVLQGLGVLDVFHPGKSDLSGMSVDSDLCLSKFIHKSVVEVNEEGTEAAAAAACEIEVCCARSLPVFCADRPFLFFIRHNRTSSLLFCGRFSSP</sequence>
<dbReference type="Proteomes" id="UP000515203">
    <property type="component" value="Unplaced"/>
</dbReference>
<dbReference type="RefSeq" id="XP_023567834.1">
    <property type="nucleotide sequence ID" value="XM_023712066.1"/>
</dbReference>
<evidence type="ECO:0000256" key="2">
    <source>
        <dbReference type="ARBA" id="ARBA00006426"/>
    </source>
</evidence>
<dbReference type="PRINTS" id="PR00676">
    <property type="entry name" value="MASPIN"/>
</dbReference>
<dbReference type="GO" id="GO:0005737">
    <property type="term" value="C:cytoplasm"/>
    <property type="evidence" value="ECO:0007669"/>
    <property type="project" value="UniProtKB-SubCell"/>
</dbReference>
<organism evidence="9 10">
    <name type="scientific">Octodon degus</name>
    <name type="common">Degu</name>
    <name type="synonym">Sciurus degus</name>
    <dbReference type="NCBI Taxonomy" id="10160"/>
    <lineage>
        <taxon>Eukaryota</taxon>
        <taxon>Metazoa</taxon>
        <taxon>Chordata</taxon>
        <taxon>Craniata</taxon>
        <taxon>Vertebrata</taxon>
        <taxon>Euteleostomi</taxon>
        <taxon>Mammalia</taxon>
        <taxon>Eutheria</taxon>
        <taxon>Euarchontoglires</taxon>
        <taxon>Glires</taxon>
        <taxon>Rodentia</taxon>
        <taxon>Hystricomorpha</taxon>
        <taxon>Octodontidae</taxon>
        <taxon>Octodon</taxon>
    </lineage>
</organism>
<dbReference type="Gene3D" id="2.30.39.10">
    <property type="entry name" value="Alpha-1-antitrypsin, domain 1"/>
    <property type="match status" value="1"/>
</dbReference>
<dbReference type="FunCoup" id="A0A6P6E655">
    <property type="interactions" value="774"/>
</dbReference>
<dbReference type="FunFam" id="2.30.39.10:FF:000014">
    <property type="entry name" value="Serpin family B member 9"/>
    <property type="match status" value="1"/>
</dbReference>
<evidence type="ECO:0000256" key="3">
    <source>
        <dbReference type="ARBA" id="ARBA00022490"/>
    </source>
</evidence>
<evidence type="ECO:0000256" key="4">
    <source>
        <dbReference type="ARBA" id="ARBA00022690"/>
    </source>
</evidence>
<dbReference type="GO" id="GO:0004867">
    <property type="term" value="F:serine-type endopeptidase inhibitor activity"/>
    <property type="evidence" value="ECO:0007669"/>
    <property type="project" value="UniProtKB-KW"/>
</dbReference>
<evidence type="ECO:0000256" key="7">
    <source>
        <dbReference type="ARBA" id="ARBA00071177"/>
    </source>
</evidence>
<dbReference type="InterPro" id="IPR042185">
    <property type="entry name" value="Serpin_sf_2"/>
</dbReference>
<dbReference type="GeneID" id="101587264"/>
<dbReference type="SUPFAM" id="SSF56574">
    <property type="entry name" value="Serpins"/>
    <property type="match status" value="1"/>
</dbReference>
<keyword evidence="5" id="KW-0722">Serine protease inhibitor</keyword>
<keyword evidence="9" id="KW-1185">Reference proteome</keyword>
<evidence type="ECO:0000256" key="1">
    <source>
        <dbReference type="ARBA" id="ARBA00004496"/>
    </source>
</evidence>
<feature type="domain" description="Serpin" evidence="8">
    <location>
        <begin position="75"/>
        <end position="437"/>
    </location>
</feature>
<dbReference type="InterPro" id="IPR023795">
    <property type="entry name" value="Serpin_CS"/>
</dbReference>
<reference evidence="10" key="1">
    <citation type="submission" date="2025-08" db="UniProtKB">
        <authorList>
            <consortium name="RefSeq"/>
        </authorList>
    </citation>
    <scope>IDENTIFICATION</scope>
</reference>
<dbReference type="PANTHER" id="PTHR11461">
    <property type="entry name" value="SERINE PROTEASE INHIBITOR, SERPIN"/>
    <property type="match status" value="1"/>
</dbReference>
<evidence type="ECO:0000256" key="5">
    <source>
        <dbReference type="ARBA" id="ARBA00022900"/>
    </source>
</evidence>
<proteinExistence type="inferred from homology"/>
<keyword evidence="3" id="KW-0963">Cytoplasm</keyword>
<accession>A0A6P6E655</accession>
<dbReference type="PROSITE" id="PS00284">
    <property type="entry name" value="SERPIN"/>
    <property type="match status" value="1"/>
</dbReference>
<comment type="function">
    <text evidence="6">Has an important role in epithelial desmosome-mediated cell-cell adhesion.</text>
</comment>
<evidence type="ECO:0000313" key="9">
    <source>
        <dbReference type="Proteomes" id="UP000515203"/>
    </source>
</evidence>
<comment type="similarity">
    <text evidence="2">Belongs to the serpin family. Ov-serpin subfamily.</text>
</comment>